<dbReference type="GeneID" id="93001499"/>
<dbReference type="RefSeq" id="WP_003470926.1">
    <property type="nucleotide sequence ID" value="NC_008261.1"/>
</dbReference>
<protein>
    <submittedName>
        <fullName evidence="1">Uncharacterized protein</fullName>
    </submittedName>
</protein>
<gene>
    <name evidence="1" type="ordered locus">CPF_2220</name>
</gene>
<dbReference type="AlphaFoldDB" id="A0A0H2YRL0"/>
<sequence>MINIKLDEDKRGKVIFRANIDECHKDNRILKRALFESRVVNNEFKYNIPMKYFWPIINNVHKELISLSEDSRLEVLEFSDEYEEVYYYNYKATPAYMKKWREEGCPPIFKITINPKDLSVEKKVIFERLI</sequence>
<proteinExistence type="predicted"/>
<accession>A0A0H2YRL0</accession>
<dbReference type="HOGENOM" id="CLU_1774198_0_0_9"/>
<name>A0A0H2YRL0_CLOP1</name>
<reference evidence="1 2" key="1">
    <citation type="journal article" date="2006" name="Genome Res.">
        <title>Skewed genomic variability in strains of the toxigenic bacterial pathogen, Clostridium perfringens.</title>
        <authorList>
            <person name="Myers G.S."/>
            <person name="Rasko D.A."/>
            <person name="Cheung J.K."/>
            <person name="Ravel J."/>
            <person name="Seshadri R."/>
            <person name="Deboy R.T."/>
            <person name="Ren Q."/>
            <person name="Varga J."/>
            <person name="Awad M.M."/>
            <person name="Brinkac L.M."/>
            <person name="Daugherty S.C."/>
            <person name="Haft D.H."/>
            <person name="Dodson R.J."/>
            <person name="Madupu R."/>
            <person name="Nelson W.C."/>
            <person name="Rosovitz M.J."/>
            <person name="Sullivan S.A."/>
            <person name="Khouri H."/>
            <person name="Dimitrov G.I."/>
            <person name="Watkins K.L."/>
            <person name="Mulligan S."/>
            <person name="Benton J."/>
            <person name="Radune D."/>
            <person name="Fisher D.J."/>
            <person name="Atkins H.S."/>
            <person name="Hiscox T."/>
            <person name="Jost B.H."/>
            <person name="Billington S.J."/>
            <person name="Songer J.G."/>
            <person name="McClane B.A."/>
            <person name="Titball R.W."/>
            <person name="Rood J.I."/>
            <person name="Melville S.B."/>
            <person name="Paulsen I.T."/>
        </authorList>
    </citation>
    <scope>NUCLEOTIDE SEQUENCE [LARGE SCALE GENOMIC DNA]</scope>
    <source>
        <strain evidence="2">ATCC 13124 / DSM 756 / JCM 1290 / NCIMB 6125 / NCTC 8237 / S 107 / Type A</strain>
    </source>
</reference>
<evidence type="ECO:0000313" key="2">
    <source>
        <dbReference type="Proteomes" id="UP000001823"/>
    </source>
</evidence>
<evidence type="ECO:0000313" key="1">
    <source>
        <dbReference type="EMBL" id="ABG83055.1"/>
    </source>
</evidence>
<dbReference type="PaxDb" id="195103-CPF_2220"/>
<dbReference type="eggNOG" id="ENOG50326AK">
    <property type="taxonomic scope" value="Bacteria"/>
</dbReference>
<organism evidence="1 2">
    <name type="scientific">Clostridium perfringens (strain ATCC 13124 / DSM 756 / JCM 1290 / NCIMB 6125 / NCTC 8237 / Type A)</name>
    <dbReference type="NCBI Taxonomy" id="195103"/>
    <lineage>
        <taxon>Bacteria</taxon>
        <taxon>Bacillati</taxon>
        <taxon>Bacillota</taxon>
        <taxon>Clostridia</taxon>
        <taxon>Eubacteriales</taxon>
        <taxon>Clostridiaceae</taxon>
        <taxon>Clostridium</taxon>
    </lineage>
</organism>
<dbReference type="KEGG" id="cpf:CPF_2220"/>
<dbReference type="Proteomes" id="UP000001823">
    <property type="component" value="Chromosome"/>
</dbReference>
<keyword evidence="2" id="KW-1185">Reference proteome</keyword>
<dbReference type="EMBL" id="CP000246">
    <property type="protein sequence ID" value="ABG83055.1"/>
    <property type="molecule type" value="Genomic_DNA"/>
</dbReference>